<dbReference type="InterPro" id="IPR000571">
    <property type="entry name" value="Znf_CCCH"/>
</dbReference>
<evidence type="ECO:0000256" key="2">
    <source>
        <dbReference type="SAM" id="MobiDB-lite"/>
    </source>
</evidence>
<feature type="region of interest" description="Disordered" evidence="2">
    <location>
        <begin position="319"/>
        <end position="356"/>
    </location>
</feature>
<dbReference type="Pfam" id="PF25542">
    <property type="entry name" value="zf-CCCH_12"/>
    <property type="match status" value="1"/>
</dbReference>
<sequence length="512" mass="56757">MNRFDTLDSDNVDPTQPYIAPFQAWENMIRERGRLEDALARSYLDLLNRYREKCAECDRERRNAVVWEKEQAQTERELNGLRAAAESNSFAFVVIDGDGAVFREDLIAKGEEGGREAAHELHQRLRDYFAEHNAFANIDTIFVHVVLSLEGLSRALTASGILQITDHAALTKFCRGFCRAQPLFCVTDVGYGKEQADHKARKLFEVMERNIQCRCLVLAGCHDNGYATFLESFRNNQKICLLETTPPAADFKKFNFKRIQIPAVFRSEPIPTKSTLPGFNPISPFTTVSGFAAASPTSSIATPASTAAVPVSRAASPANGIIDGPASATNTSPKSATSTGRQGTSEPQQPFTYASVGGSRAPVTINIASQKKSQSLAKLFYQLNRYDQRVDVPLQKPDFNAVKSLDERRARNGINFCNRYHLTNNCKNTNCAFVHGDRLNPAELLALRHKSRNLVCSSGHACRDVLCNLGHHCANPGSCYFGDSCRFSEMHGMDITPTLKVYEDGSREVQKV</sequence>
<name>A0ABR4DJF7_9PEZI</name>
<dbReference type="PROSITE" id="PS50103">
    <property type="entry name" value="ZF_C3H1"/>
    <property type="match status" value="1"/>
</dbReference>
<dbReference type="Pfam" id="PF25543">
    <property type="entry name" value="zf-CCCH_tandem"/>
    <property type="match status" value="1"/>
</dbReference>
<feature type="domain" description="C3H1-type" evidence="3">
    <location>
        <begin position="461"/>
        <end position="494"/>
    </location>
</feature>
<dbReference type="RefSeq" id="XP_070869227.1">
    <property type="nucleotide sequence ID" value="XM_071008984.1"/>
</dbReference>
<dbReference type="EMBL" id="JAZGUE010000002">
    <property type="protein sequence ID" value="KAL2270503.1"/>
    <property type="molecule type" value="Genomic_DNA"/>
</dbReference>
<keyword evidence="1" id="KW-0479">Metal-binding</keyword>
<evidence type="ECO:0000313" key="4">
    <source>
        <dbReference type="EMBL" id="KAL2270503.1"/>
    </source>
</evidence>
<gene>
    <name evidence="4" type="ORF">VTJ83DRAFT_2687</name>
</gene>
<dbReference type="PANTHER" id="PTHR37543:SF1">
    <property type="entry name" value="CCCH ZINC FINGER DNA BINDING PROTEIN (AFU_ORTHOLOGUE AFUA_5G12760)"/>
    <property type="match status" value="1"/>
</dbReference>
<keyword evidence="1" id="KW-0862">Zinc</keyword>
<dbReference type="PANTHER" id="PTHR37543">
    <property type="entry name" value="CCCH ZINC FINGER DNA BINDING PROTEIN (AFU_ORTHOLOGUE AFUA_5G12760)"/>
    <property type="match status" value="1"/>
</dbReference>
<dbReference type="InterPro" id="IPR057654">
    <property type="entry name" value="Znf-CCCH_tandem"/>
</dbReference>
<dbReference type="Proteomes" id="UP001600064">
    <property type="component" value="Unassembled WGS sequence"/>
</dbReference>
<protein>
    <recommendedName>
        <fullName evidence="3">C3H1-type domain-containing protein</fullName>
    </recommendedName>
</protein>
<evidence type="ECO:0000259" key="3">
    <source>
        <dbReference type="PROSITE" id="PS50103"/>
    </source>
</evidence>
<dbReference type="InterPro" id="IPR057683">
    <property type="entry name" value="DUF7923"/>
</dbReference>
<feature type="compositionally biased region" description="Polar residues" evidence="2">
    <location>
        <begin position="327"/>
        <end position="352"/>
    </location>
</feature>
<reference evidence="4 5" key="1">
    <citation type="journal article" date="2024" name="Commun. Biol.">
        <title>Comparative genomic analysis of thermophilic fungi reveals convergent evolutionary adaptations and gene losses.</title>
        <authorList>
            <person name="Steindorff A.S."/>
            <person name="Aguilar-Pontes M.V."/>
            <person name="Robinson A.J."/>
            <person name="Andreopoulos B."/>
            <person name="LaButti K."/>
            <person name="Kuo A."/>
            <person name="Mondo S."/>
            <person name="Riley R."/>
            <person name="Otillar R."/>
            <person name="Haridas S."/>
            <person name="Lipzen A."/>
            <person name="Grimwood J."/>
            <person name="Schmutz J."/>
            <person name="Clum A."/>
            <person name="Reid I.D."/>
            <person name="Moisan M.C."/>
            <person name="Butler G."/>
            <person name="Nguyen T.T.M."/>
            <person name="Dewar K."/>
            <person name="Conant G."/>
            <person name="Drula E."/>
            <person name="Henrissat B."/>
            <person name="Hansel C."/>
            <person name="Singer S."/>
            <person name="Hutchinson M.I."/>
            <person name="de Vries R.P."/>
            <person name="Natvig D.O."/>
            <person name="Powell A.J."/>
            <person name="Tsang A."/>
            <person name="Grigoriev I.V."/>
        </authorList>
    </citation>
    <scope>NUCLEOTIDE SEQUENCE [LARGE SCALE GENOMIC DNA]</scope>
    <source>
        <strain evidence="4 5">ATCC 22073</strain>
    </source>
</reference>
<feature type="zinc finger region" description="C3H1-type" evidence="1">
    <location>
        <begin position="461"/>
        <end position="494"/>
    </location>
</feature>
<evidence type="ECO:0000256" key="1">
    <source>
        <dbReference type="PROSITE-ProRule" id="PRU00723"/>
    </source>
</evidence>
<dbReference type="Pfam" id="PF25540">
    <property type="entry name" value="DUF7923"/>
    <property type="match status" value="1"/>
</dbReference>
<keyword evidence="5" id="KW-1185">Reference proteome</keyword>
<proteinExistence type="predicted"/>
<keyword evidence="1" id="KW-0863">Zinc-finger</keyword>
<dbReference type="GeneID" id="98123628"/>
<evidence type="ECO:0000313" key="5">
    <source>
        <dbReference type="Proteomes" id="UP001600064"/>
    </source>
</evidence>
<comment type="caution">
    <text evidence="4">The sequence shown here is derived from an EMBL/GenBank/DDBJ whole genome shotgun (WGS) entry which is preliminary data.</text>
</comment>
<organism evidence="4 5">
    <name type="scientific">Remersonia thermophila</name>
    <dbReference type="NCBI Taxonomy" id="72144"/>
    <lineage>
        <taxon>Eukaryota</taxon>
        <taxon>Fungi</taxon>
        <taxon>Dikarya</taxon>
        <taxon>Ascomycota</taxon>
        <taxon>Pezizomycotina</taxon>
        <taxon>Sordariomycetes</taxon>
        <taxon>Sordariomycetidae</taxon>
        <taxon>Sordariales</taxon>
        <taxon>Sordariales incertae sedis</taxon>
        <taxon>Remersonia</taxon>
    </lineage>
</organism>
<accession>A0ABR4DJF7</accession>